<reference evidence="2" key="1">
    <citation type="journal article" date="2023" name="Virus Res">
        <title>Broad-host-range lytic Erwinia phage Key with exopolysaccharide degrading activity.</title>
        <authorList>
            <person name="Zlatohurska M."/>
            <person name="Gorb T."/>
            <person name="Romaniuk L."/>
            <person name="Shenderovska N."/>
            <person name="Faidiuk Y."/>
            <person name="Zhuminska G."/>
            <person name="Hubar Y."/>
            <person name="Hubar O."/>
            <person name="Kropinski A.M."/>
            <person name="Kushkina A."/>
            <person name="Tovkach F."/>
        </authorList>
    </citation>
    <scope>NUCLEOTIDE SEQUENCE [LARGE SCALE GENOMIC DNA]</scope>
</reference>
<sequence length="119" mass="13375">MKIQFHIHHDSLNCPLIVSGKNKLIHALAQLTNFNGPLTISARSLVTAKISVQVVYLICNNILAGKPTIFQYMGDSYLINDHDEFITMLYGVNTERLYVDGEVVKTSATTYQTVFRRTA</sequence>
<organism evidence="1 2">
    <name type="scientific">Erwinia phage KEY</name>
    <dbReference type="NCBI Taxonomy" id="2821255"/>
    <lineage>
        <taxon>Viruses</taxon>
        <taxon>Duplodnaviria</taxon>
        <taxon>Heunggongvirae</taxon>
        <taxon>Uroviricota</taxon>
        <taxon>Caudoviricetes</taxon>
        <taxon>Demerecviridae</taxon>
        <taxon>Keyvirus</taxon>
        <taxon>Keyvirus key</taxon>
    </lineage>
</organism>
<evidence type="ECO:0000313" key="2">
    <source>
        <dbReference type="Proteomes" id="UP001215551"/>
    </source>
</evidence>
<name>A0AAE8BE75_9CAUD</name>
<dbReference type="EMBL" id="MZ616364">
    <property type="protein sequence ID" value="QYC51656.1"/>
    <property type="molecule type" value="Genomic_DNA"/>
</dbReference>
<gene>
    <name evidence="1" type="ORF">key_165</name>
</gene>
<keyword evidence="2" id="KW-1185">Reference proteome</keyword>
<dbReference type="Proteomes" id="UP001215551">
    <property type="component" value="Segment"/>
</dbReference>
<evidence type="ECO:0000313" key="1">
    <source>
        <dbReference type="EMBL" id="QYC51656.1"/>
    </source>
</evidence>
<protein>
    <submittedName>
        <fullName evidence="1">Uncharacterized protein</fullName>
    </submittedName>
</protein>
<proteinExistence type="predicted"/>
<accession>A0AAE8BE75</accession>